<dbReference type="InterPro" id="IPR000965">
    <property type="entry name" value="GPR_dom"/>
</dbReference>
<evidence type="ECO:0000256" key="1">
    <source>
        <dbReference type="ARBA" id="ARBA00004985"/>
    </source>
</evidence>
<evidence type="ECO:0000313" key="10">
    <source>
        <dbReference type="Proteomes" id="UP000325187"/>
    </source>
</evidence>
<keyword evidence="2 7" id="KW-0028">Amino-acid biosynthesis</keyword>
<dbReference type="PANTHER" id="PTHR11063:SF8">
    <property type="entry name" value="DELTA-1-PYRROLINE-5-CARBOXYLATE SYNTHASE"/>
    <property type="match status" value="1"/>
</dbReference>
<accession>A0A5A7MYS0</accession>
<dbReference type="Proteomes" id="UP000325187">
    <property type="component" value="Unassembled WGS sequence"/>
</dbReference>
<dbReference type="SUPFAM" id="SSF53720">
    <property type="entry name" value="ALDH-like"/>
    <property type="match status" value="1"/>
</dbReference>
<reference evidence="9 10" key="1">
    <citation type="submission" date="2019-09" db="EMBL/GenBank/DDBJ databases">
        <title>NBRP : Genome information of microbial organism related human and environment.</title>
        <authorList>
            <person name="Hattori M."/>
            <person name="Oshima K."/>
            <person name="Inaba H."/>
            <person name="Suda W."/>
            <person name="Sakamoto M."/>
            <person name="Iino T."/>
            <person name="Kitahara M."/>
            <person name="Oshida Y."/>
            <person name="Iida T."/>
            <person name="Kudo T."/>
            <person name="Itoh T."/>
            <person name="Ohkuma M."/>
        </authorList>
    </citation>
    <scope>NUCLEOTIDE SEQUENCE [LARGE SCALE GENOMIC DNA]</scope>
    <source>
        <strain evidence="9 10">Mie-1</strain>
    </source>
</reference>
<dbReference type="Pfam" id="PF00171">
    <property type="entry name" value="Aldedh"/>
    <property type="match status" value="1"/>
</dbReference>
<dbReference type="EMBL" id="BKCM01000003">
    <property type="protein sequence ID" value="GER00139.1"/>
    <property type="molecule type" value="Genomic_DNA"/>
</dbReference>
<evidence type="ECO:0000256" key="7">
    <source>
        <dbReference type="HAMAP-Rule" id="MF_00412"/>
    </source>
</evidence>
<dbReference type="HAMAP" id="MF_00412">
    <property type="entry name" value="ProA"/>
    <property type="match status" value="1"/>
</dbReference>
<dbReference type="AlphaFoldDB" id="A0A5A7MYS0"/>
<comment type="subcellular location">
    <subcellularLocation>
        <location evidence="7">Cytoplasm</location>
    </subcellularLocation>
</comment>
<comment type="function">
    <text evidence="7">Catalyzes the NADPH-dependent reduction of L-glutamate 5-phosphate into L-glutamate 5-semialdehyde and phosphate. The product spontaneously undergoes cyclization to form 1-pyrroline-5-carboxylate.</text>
</comment>
<sequence>MSRSVKKTVTDLDLHDQMIALGDAAKAAQKILQRSSHAVRQNALKAAAAAIREAEADLLEANAADVAQAREMGKDDAFIDRLALDEGRIEGMAAGLDAIAERPDPLGAIDQSWDRADGMHFDRVRVPLGVVAVIFESRPNVAADAAALCLKSGNATILRGGSESRRSVERILQAVRHGLEKAGLPAEVVNIVPTQDRAAVGELFRMTEHIDLLIPRGGRSLVARVQEESRVPVLGHLMGVNHSYIHASADPKMAQEVVVNAKMRRTGVCGATETMLIDRAIASEMLPGLVHALSAAGCRVRGDETAKSICPEIEAANESDWDQEWLDAVIGVHVVDGVDEALQHIDQHGTGHTECILASDQEVADRFLRDVDAAIVMHNASTQFADGGEFGFGAEIGIATGRLHARGPVGAEHLTSYHYHVRGTGHIRP</sequence>
<dbReference type="EC" id="1.2.1.41" evidence="7"/>
<comment type="pathway">
    <text evidence="1 7">Amino-acid biosynthesis; L-proline biosynthesis; L-glutamate 5-semialdehyde from L-glutamate: step 2/2.</text>
</comment>
<evidence type="ECO:0000256" key="4">
    <source>
        <dbReference type="ARBA" id="ARBA00022857"/>
    </source>
</evidence>
<keyword evidence="10" id="KW-1185">Reference proteome</keyword>
<organism evidence="9 10">
    <name type="scientific">Iodidimonas gelatinilytica</name>
    <dbReference type="NCBI Taxonomy" id="1236966"/>
    <lineage>
        <taxon>Bacteria</taxon>
        <taxon>Pseudomonadati</taxon>
        <taxon>Pseudomonadota</taxon>
        <taxon>Alphaproteobacteria</taxon>
        <taxon>Iodidimonadales</taxon>
        <taxon>Iodidimonadaceae</taxon>
        <taxon>Iodidimonas</taxon>
    </lineage>
</organism>
<dbReference type="NCBIfam" id="TIGR00407">
    <property type="entry name" value="proA"/>
    <property type="match status" value="1"/>
</dbReference>
<comment type="similarity">
    <text evidence="7">Belongs to the gamma-glutamyl phosphate reductase family.</text>
</comment>
<dbReference type="PROSITE" id="PS01223">
    <property type="entry name" value="PROA"/>
    <property type="match status" value="1"/>
</dbReference>
<gene>
    <name evidence="7 9" type="primary">proA</name>
    <name evidence="9" type="ORF">JCM17845_07620</name>
</gene>
<dbReference type="Gene3D" id="3.40.309.10">
    <property type="entry name" value="Aldehyde Dehydrogenase, Chain A, domain 2"/>
    <property type="match status" value="1"/>
</dbReference>
<keyword evidence="7" id="KW-0963">Cytoplasm</keyword>
<dbReference type="InterPro" id="IPR020593">
    <property type="entry name" value="G-glutamylP_reductase_CS"/>
</dbReference>
<evidence type="ECO:0000313" key="9">
    <source>
        <dbReference type="EMBL" id="GER00139.1"/>
    </source>
</evidence>
<dbReference type="InterPro" id="IPR016162">
    <property type="entry name" value="Ald_DH_N"/>
</dbReference>
<dbReference type="FunFam" id="3.40.309.10:FF:000006">
    <property type="entry name" value="Gamma-glutamyl phosphate reductase"/>
    <property type="match status" value="1"/>
</dbReference>
<dbReference type="Gene3D" id="3.40.605.10">
    <property type="entry name" value="Aldehyde Dehydrogenase, Chain A, domain 1"/>
    <property type="match status" value="1"/>
</dbReference>
<proteinExistence type="inferred from homology"/>
<keyword evidence="3 7" id="KW-0641">Proline biosynthesis</keyword>
<evidence type="ECO:0000259" key="8">
    <source>
        <dbReference type="Pfam" id="PF00171"/>
    </source>
</evidence>
<evidence type="ECO:0000256" key="6">
    <source>
        <dbReference type="ARBA" id="ARBA00049024"/>
    </source>
</evidence>
<dbReference type="InterPro" id="IPR015590">
    <property type="entry name" value="Aldehyde_DH_dom"/>
</dbReference>
<keyword evidence="4 7" id="KW-0521">NADP</keyword>
<dbReference type="InterPro" id="IPR012134">
    <property type="entry name" value="Glu-5-SA_DH"/>
</dbReference>
<dbReference type="NCBIfam" id="NF001221">
    <property type="entry name" value="PRK00197.1"/>
    <property type="match status" value="1"/>
</dbReference>
<dbReference type="GO" id="GO:0050661">
    <property type="term" value="F:NADP binding"/>
    <property type="evidence" value="ECO:0007669"/>
    <property type="project" value="InterPro"/>
</dbReference>
<comment type="catalytic activity">
    <reaction evidence="6 7">
        <text>L-glutamate 5-semialdehyde + phosphate + NADP(+) = L-glutamyl 5-phosphate + NADPH + H(+)</text>
        <dbReference type="Rhea" id="RHEA:19541"/>
        <dbReference type="ChEBI" id="CHEBI:15378"/>
        <dbReference type="ChEBI" id="CHEBI:43474"/>
        <dbReference type="ChEBI" id="CHEBI:57783"/>
        <dbReference type="ChEBI" id="CHEBI:58066"/>
        <dbReference type="ChEBI" id="CHEBI:58274"/>
        <dbReference type="ChEBI" id="CHEBI:58349"/>
        <dbReference type="EC" id="1.2.1.41"/>
    </reaction>
</comment>
<dbReference type="GO" id="GO:0055129">
    <property type="term" value="P:L-proline biosynthetic process"/>
    <property type="evidence" value="ECO:0007669"/>
    <property type="project" value="UniProtKB-UniRule"/>
</dbReference>
<keyword evidence="5 7" id="KW-0560">Oxidoreductase</keyword>
<dbReference type="RefSeq" id="WP_150001878.1">
    <property type="nucleotide sequence ID" value="NZ_BKCM01000003.1"/>
</dbReference>
<dbReference type="UniPathway" id="UPA00098">
    <property type="reaction ID" value="UER00360"/>
</dbReference>
<dbReference type="InterPro" id="IPR016161">
    <property type="entry name" value="Ald_DH/histidinol_DH"/>
</dbReference>
<dbReference type="PIRSF" id="PIRSF000151">
    <property type="entry name" value="GPR"/>
    <property type="match status" value="1"/>
</dbReference>
<comment type="caution">
    <text evidence="9">The sequence shown here is derived from an EMBL/GenBank/DDBJ whole genome shotgun (WGS) entry which is preliminary data.</text>
</comment>
<evidence type="ECO:0000256" key="5">
    <source>
        <dbReference type="ARBA" id="ARBA00023002"/>
    </source>
</evidence>
<protein>
    <recommendedName>
        <fullName evidence="7">Gamma-glutamyl phosphate reductase</fullName>
        <shortName evidence="7">GPR</shortName>
        <ecNumber evidence="7">1.2.1.41</ecNumber>
    </recommendedName>
    <alternativeName>
        <fullName evidence="7">Glutamate-5-semialdehyde dehydrogenase</fullName>
    </alternativeName>
    <alternativeName>
        <fullName evidence="7">Glutamyl-gamma-semialdehyde dehydrogenase</fullName>
        <shortName evidence="7">GSA dehydrogenase</shortName>
    </alternativeName>
</protein>
<dbReference type="InterPro" id="IPR016163">
    <property type="entry name" value="Ald_DH_C"/>
</dbReference>
<feature type="domain" description="Aldehyde dehydrogenase" evidence="8">
    <location>
        <begin position="20"/>
        <end position="296"/>
    </location>
</feature>
<name>A0A5A7MYS0_9PROT</name>
<evidence type="ECO:0000256" key="2">
    <source>
        <dbReference type="ARBA" id="ARBA00022605"/>
    </source>
</evidence>
<evidence type="ECO:0000256" key="3">
    <source>
        <dbReference type="ARBA" id="ARBA00022650"/>
    </source>
</evidence>
<dbReference type="PANTHER" id="PTHR11063">
    <property type="entry name" value="GLUTAMATE SEMIALDEHYDE DEHYDROGENASE"/>
    <property type="match status" value="1"/>
</dbReference>
<dbReference type="CDD" id="cd07079">
    <property type="entry name" value="ALDH_F18-19_ProA-GPR"/>
    <property type="match status" value="1"/>
</dbReference>
<dbReference type="GO" id="GO:0004350">
    <property type="term" value="F:glutamate-5-semialdehyde dehydrogenase activity"/>
    <property type="evidence" value="ECO:0007669"/>
    <property type="project" value="UniProtKB-UniRule"/>
</dbReference>
<dbReference type="GO" id="GO:0005737">
    <property type="term" value="C:cytoplasm"/>
    <property type="evidence" value="ECO:0007669"/>
    <property type="project" value="UniProtKB-SubCell"/>
</dbReference>